<gene>
    <name evidence="1" type="ORF">NA8A_04753</name>
</gene>
<comment type="caution">
    <text evidence="1">The sequence shown here is derived from an EMBL/GenBank/DDBJ whole genome shotgun (WGS) entry which is preliminary data.</text>
</comment>
<evidence type="ECO:0000313" key="1">
    <source>
        <dbReference type="EMBL" id="EKF43312.1"/>
    </source>
</evidence>
<dbReference type="AlphaFoldDB" id="K2PQI2"/>
<name>K2PQI2_9HYPH</name>
<reference evidence="1 2" key="1">
    <citation type="journal article" date="2012" name="J. Bacteriol.">
        <title>Genome Sequence of Nitratireductor indicus Type Strain C115.</title>
        <authorList>
            <person name="Lai Q."/>
            <person name="Li G."/>
            <person name="Yu Z."/>
            <person name="Shao Z."/>
        </authorList>
    </citation>
    <scope>NUCLEOTIDE SEQUENCE [LARGE SCALE GENOMIC DNA]</scope>
    <source>
        <strain evidence="1 2">C115</strain>
    </source>
</reference>
<dbReference type="EMBL" id="AMSI01000003">
    <property type="protein sequence ID" value="EKF43312.1"/>
    <property type="molecule type" value="Genomic_DNA"/>
</dbReference>
<evidence type="ECO:0000313" key="2">
    <source>
        <dbReference type="Proteomes" id="UP000007374"/>
    </source>
</evidence>
<protein>
    <submittedName>
        <fullName evidence="1">Uncharacterized protein</fullName>
    </submittedName>
</protein>
<dbReference type="eggNOG" id="ENOG502ZVP1">
    <property type="taxonomic scope" value="Bacteria"/>
</dbReference>
<dbReference type="PATRIC" id="fig|1231190.3.peg.994"/>
<sequence length="108" mass="11798">MPMNTLLPIIEQMHNAADDRARADILLRCPDGVMLKYADVFRDACRRAAFDPGETLVHYREAALMAVRDANGLLPPAIAGPLEELRQAMARFAAGGRPQEPPAADTDL</sequence>
<organism evidence="1 2">
    <name type="scientific">Nitratireductor indicus C115</name>
    <dbReference type="NCBI Taxonomy" id="1231190"/>
    <lineage>
        <taxon>Bacteria</taxon>
        <taxon>Pseudomonadati</taxon>
        <taxon>Pseudomonadota</taxon>
        <taxon>Alphaproteobacteria</taxon>
        <taxon>Hyphomicrobiales</taxon>
        <taxon>Phyllobacteriaceae</taxon>
        <taxon>Nitratireductor</taxon>
    </lineage>
</organism>
<dbReference type="Proteomes" id="UP000007374">
    <property type="component" value="Unassembled WGS sequence"/>
</dbReference>
<keyword evidence="2" id="KW-1185">Reference proteome</keyword>
<accession>K2PQI2</accession>
<dbReference type="STRING" id="721133.SAMN05216176_101355"/>
<proteinExistence type="predicted"/>